<dbReference type="GO" id="GO:0004674">
    <property type="term" value="F:protein serine/threonine kinase activity"/>
    <property type="evidence" value="ECO:0007669"/>
    <property type="project" value="UniProtKB-KW"/>
</dbReference>
<dbReference type="GO" id="GO:0005524">
    <property type="term" value="F:ATP binding"/>
    <property type="evidence" value="ECO:0007669"/>
    <property type="project" value="InterPro"/>
</dbReference>
<dbReference type="AlphaFoldDB" id="A0A5C3KP48"/>
<dbReference type="InterPro" id="IPR004166">
    <property type="entry name" value="a-kinase_dom"/>
</dbReference>
<dbReference type="OrthoDB" id="301415at2759"/>
<dbReference type="InterPro" id="IPR011009">
    <property type="entry name" value="Kinase-like_dom_sf"/>
</dbReference>
<keyword evidence="2" id="KW-0808">Transferase</keyword>
<accession>A0A5C3KP48</accession>
<keyword evidence="1" id="KW-0723">Serine/threonine-protein kinase</keyword>
<keyword evidence="3" id="KW-0418">Kinase</keyword>
<proteinExistence type="predicted"/>
<evidence type="ECO:0000256" key="3">
    <source>
        <dbReference type="ARBA" id="ARBA00022777"/>
    </source>
</evidence>
<reference evidence="5 6" key="1">
    <citation type="journal article" date="2019" name="Nat. Ecol. Evol.">
        <title>Megaphylogeny resolves global patterns of mushroom evolution.</title>
        <authorList>
            <person name="Varga T."/>
            <person name="Krizsan K."/>
            <person name="Foldi C."/>
            <person name="Dima B."/>
            <person name="Sanchez-Garcia M."/>
            <person name="Sanchez-Ramirez S."/>
            <person name="Szollosi G.J."/>
            <person name="Szarkandi J.G."/>
            <person name="Papp V."/>
            <person name="Albert L."/>
            <person name="Andreopoulos W."/>
            <person name="Angelini C."/>
            <person name="Antonin V."/>
            <person name="Barry K.W."/>
            <person name="Bougher N.L."/>
            <person name="Buchanan P."/>
            <person name="Buyck B."/>
            <person name="Bense V."/>
            <person name="Catcheside P."/>
            <person name="Chovatia M."/>
            <person name="Cooper J."/>
            <person name="Damon W."/>
            <person name="Desjardin D."/>
            <person name="Finy P."/>
            <person name="Geml J."/>
            <person name="Haridas S."/>
            <person name="Hughes K."/>
            <person name="Justo A."/>
            <person name="Karasinski D."/>
            <person name="Kautmanova I."/>
            <person name="Kiss B."/>
            <person name="Kocsube S."/>
            <person name="Kotiranta H."/>
            <person name="LaButti K.M."/>
            <person name="Lechner B.E."/>
            <person name="Liimatainen K."/>
            <person name="Lipzen A."/>
            <person name="Lukacs Z."/>
            <person name="Mihaltcheva S."/>
            <person name="Morgado L.N."/>
            <person name="Niskanen T."/>
            <person name="Noordeloos M.E."/>
            <person name="Ohm R.A."/>
            <person name="Ortiz-Santana B."/>
            <person name="Ovrebo C."/>
            <person name="Racz N."/>
            <person name="Riley R."/>
            <person name="Savchenko A."/>
            <person name="Shiryaev A."/>
            <person name="Soop K."/>
            <person name="Spirin V."/>
            <person name="Szebenyi C."/>
            <person name="Tomsovsky M."/>
            <person name="Tulloss R.E."/>
            <person name="Uehling J."/>
            <person name="Grigoriev I.V."/>
            <person name="Vagvolgyi C."/>
            <person name="Papp T."/>
            <person name="Martin F.M."/>
            <person name="Miettinen O."/>
            <person name="Hibbett D.S."/>
            <person name="Nagy L.G."/>
        </authorList>
    </citation>
    <scope>NUCLEOTIDE SEQUENCE [LARGE SCALE GENOMIC DNA]</scope>
    <source>
        <strain evidence="5 6">CBS 121175</strain>
    </source>
</reference>
<keyword evidence="6" id="KW-1185">Reference proteome</keyword>
<dbReference type="Pfam" id="PF02816">
    <property type="entry name" value="Alpha_kinase"/>
    <property type="match status" value="1"/>
</dbReference>
<evidence type="ECO:0000313" key="5">
    <source>
        <dbReference type="EMBL" id="TFK21877.1"/>
    </source>
</evidence>
<feature type="domain" description="Alpha-type protein kinase" evidence="4">
    <location>
        <begin position="17"/>
        <end position="104"/>
    </location>
</feature>
<organism evidence="5 6">
    <name type="scientific">Coprinopsis marcescibilis</name>
    <name type="common">Agaric fungus</name>
    <name type="synonym">Psathyrella marcescibilis</name>
    <dbReference type="NCBI Taxonomy" id="230819"/>
    <lineage>
        <taxon>Eukaryota</taxon>
        <taxon>Fungi</taxon>
        <taxon>Dikarya</taxon>
        <taxon>Basidiomycota</taxon>
        <taxon>Agaricomycotina</taxon>
        <taxon>Agaricomycetes</taxon>
        <taxon>Agaricomycetidae</taxon>
        <taxon>Agaricales</taxon>
        <taxon>Agaricineae</taxon>
        <taxon>Psathyrellaceae</taxon>
        <taxon>Coprinopsis</taxon>
    </lineage>
</organism>
<dbReference type="EMBL" id="ML210256">
    <property type="protein sequence ID" value="TFK21877.1"/>
    <property type="molecule type" value="Genomic_DNA"/>
</dbReference>
<name>A0A5C3KP48_COPMA</name>
<evidence type="ECO:0000256" key="1">
    <source>
        <dbReference type="ARBA" id="ARBA00022527"/>
    </source>
</evidence>
<dbReference type="Proteomes" id="UP000307440">
    <property type="component" value="Unassembled WGS sequence"/>
</dbReference>
<dbReference type="STRING" id="230819.A0A5C3KP48"/>
<dbReference type="SUPFAM" id="SSF56112">
    <property type="entry name" value="Protein kinase-like (PK-like)"/>
    <property type="match status" value="1"/>
</dbReference>
<dbReference type="Gene3D" id="3.20.200.10">
    <property type="entry name" value="MHCK/EF2 kinase"/>
    <property type="match status" value="1"/>
</dbReference>
<evidence type="ECO:0000259" key="4">
    <source>
        <dbReference type="Pfam" id="PF02816"/>
    </source>
</evidence>
<evidence type="ECO:0000313" key="6">
    <source>
        <dbReference type="Proteomes" id="UP000307440"/>
    </source>
</evidence>
<evidence type="ECO:0000256" key="2">
    <source>
        <dbReference type="ARBA" id="ARBA00022679"/>
    </source>
</evidence>
<sequence length="108" mass="12175">MGEIENDSASTPDSGFTWPMEERHANSRVDRFSGTLQYTSVHSEISHPTTYAFAHFVLESTQHQIMFVDLQVYVFKSKIDSRDSGVGVHGVQGINSFVEQHHTSPFET</sequence>
<gene>
    <name evidence="5" type="ORF">FA15DRAFT_696112</name>
</gene>
<protein>
    <recommendedName>
        <fullName evidence="4">Alpha-type protein kinase domain-containing protein</fullName>
    </recommendedName>
</protein>